<name>A0ABS3M7E2_9BACT</name>
<accession>A0ABS3M7E2</accession>
<reference evidence="7 8" key="1">
    <citation type="submission" date="2021-01" db="EMBL/GenBank/DDBJ databases">
        <title>Prevotella A2931 sp. nov.</title>
        <authorList>
            <person name="Buhl M."/>
            <person name="Oberhettinger P."/>
        </authorList>
    </citation>
    <scope>NUCLEOTIDE SEQUENCE [LARGE SCALE GENOMIC DNA]</scope>
    <source>
        <strain evidence="7 8">A2931</strain>
    </source>
</reference>
<evidence type="ECO:0000256" key="5">
    <source>
        <dbReference type="PROSITE-ProRule" id="PRU00335"/>
    </source>
</evidence>
<gene>
    <name evidence="7" type="ORF">JHU38_09785</name>
</gene>
<keyword evidence="2" id="KW-0805">Transcription regulation</keyword>
<keyword evidence="3 5" id="KW-0238">DNA-binding</keyword>
<feature type="DNA-binding region" description="H-T-H motif" evidence="5">
    <location>
        <begin position="34"/>
        <end position="53"/>
    </location>
</feature>
<evidence type="ECO:0000256" key="3">
    <source>
        <dbReference type="ARBA" id="ARBA00023125"/>
    </source>
</evidence>
<dbReference type="Pfam" id="PF00440">
    <property type="entry name" value="TetR_N"/>
    <property type="match status" value="1"/>
</dbReference>
<feature type="domain" description="HTH tetR-type" evidence="6">
    <location>
        <begin position="11"/>
        <end position="71"/>
    </location>
</feature>
<evidence type="ECO:0000259" key="6">
    <source>
        <dbReference type="PROSITE" id="PS50977"/>
    </source>
</evidence>
<comment type="caution">
    <text evidence="7">The sequence shown here is derived from an EMBL/GenBank/DDBJ whole genome shotgun (WGS) entry which is preliminary data.</text>
</comment>
<proteinExistence type="predicted"/>
<evidence type="ECO:0000313" key="8">
    <source>
        <dbReference type="Proteomes" id="UP000664265"/>
    </source>
</evidence>
<dbReference type="EMBL" id="JAERMS010000035">
    <property type="protein sequence ID" value="MBO1364055.1"/>
    <property type="molecule type" value="Genomic_DNA"/>
</dbReference>
<evidence type="ECO:0000313" key="7">
    <source>
        <dbReference type="EMBL" id="MBO1364055.1"/>
    </source>
</evidence>
<dbReference type="InterPro" id="IPR009057">
    <property type="entry name" value="Homeodomain-like_sf"/>
</dbReference>
<dbReference type="RefSeq" id="WP_107580776.1">
    <property type="nucleotide sequence ID" value="NZ_JAERMS010000035.1"/>
</dbReference>
<dbReference type="PRINTS" id="PR00455">
    <property type="entry name" value="HTHTETR"/>
</dbReference>
<sequence>MDTSRQTAYRQNLKGLIIDVAMQCFYSNGIRNVKMDDIAKKLQISKRTLYELYANKEELLLAGLKRDESAFEAQLQLFADKKAHNAMEVVMKFFQMQMKRLATINPCFFMDLHKYGNVVAYLETIHAERNIRSIKFFQAGIKEDIFLKNLDYELISKLCDEMIRGAMEKEIYRVYGLQHIFQNIITVFVRGFATKKGLEVVDKYLESGNLNGSLF</sequence>
<dbReference type="PROSITE" id="PS50977">
    <property type="entry name" value="HTH_TETR_2"/>
    <property type="match status" value="1"/>
</dbReference>
<protein>
    <submittedName>
        <fullName evidence="7">TetR/AcrR family transcriptional regulator</fullName>
    </submittedName>
</protein>
<dbReference type="PANTHER" id="PTHR30055:SF175">
    <property type="entry name" value="HTH-TYPE TRANSCRIPTIONAL REPRESSOR KSTR2"/>
    <property type="match status" value="1"/>
</dbReference>
<dbReference type="InterPro" id="IPR001647">
    <property type="entry name" value="HTH_TetR"/>
</dbReference>
<keyword evidence="1" id="KW-0678">Repressor</keyword>
<evidence type="ECO:0000256" key="1">
    <source>
        <dbReference type="ARBA" id="ARBA00022491"/>
    </source>
</evidence>
<evidence type="ECO:0000256" key="4">
    <source>
        <dbReference type="ARBA" id="ARBA00023163"/>
    </source>
</evidence>
<dbReference type="SUPFAM" id="SSF46689">
    <property type="entry name" value="Homeodomain-like"/>
    <property type="match status" value="1"/>
</dbReference>
<organism evidence="7 8">
    <name type="scientific">Prevotella illustrans</name>
    <dbReference type="NCBI Taxonomy" id="2800387"/>
    <lineage>
        <taxon>Bacteria</taxon>
        <taxon>Pseudomonadati</taxon>
        <taxon>Bacteroidota</taxon>
        <taxon>Bacteroidia</taxon>
        <taxon>Bacteroidales</taxon>
        <taxon>Prevotellaceae</taxon>
        <taxon>Prevotella</taxon>
    </lineage>
</organism>
<dbReference type="Gene3D" id="1.10.357.10">
    <property type="entry name" value="Tetracycline Repressor, domain 2"/>
    <property type="match status" value="1"/>
</dbReference>
<keyword evidence="8" id="KW-1185">Reference proteome</keyword>
<evidence type="ECO:0000256" key="2">
    <source>
        <dbReference type="ARBA" id="ARBA00023015"/>
    </source>
</evidence>
<keyword evidence="4" id="KW-0804">Transcription</keyword>
<dbReference type="PANTHER" id="PTHR30055">
    <property type="entry name" value="HTH-TYPE TRANSCRIPTIONAL REGULATOR RUTR"/>
    <property type="match status" value="1"/>
</dbReference>
<dbReference type="InterPro" id="IPR050109">
    <property type="entry name" value="HTH-type_TetR-like_transc_reg"/>
</dbReference>
<dbReference type="Proteomes" id="UP000664265">
    <property type="component" value="Unassembled WGS sequence"/>
</dbReference>